<evidence type="ECO:0000256" key="4">
    <source>
        <dbReference type="ARBA" id="ARBA00030169"/>
    </source>
</evidence>
<evidence type="ECO:0000313" key="7">
    <source>
        <dbReference type="Proteomes" id="UP000602745"/>
    </source>
</evidence>
<reference evidence="6" key="2">
    <citation type="submission" date="2020-09" db="EMBL/GenBank/DDBJ databases">
        <authorList>
            <person name="Sun Q."/>
            <person name="Sedlacek I."/>
        </authorList>
    </citation>
    <scope>NUCLEOTIDE SEQUENCE</scope>
    <source>
        <strain evidence="6">CCM 7684</strain>
    </source>
</reference>
<evidence type="ECO:0000313" key="6">
    <source>
        <dbReference type="EMBL" id="GGE49656.1"/>
    </source>
</evidence>
<name>A0A8J2YKY0_9RHOB</name>
<dbReference type="CDD" id="cd16841">
    <property type="entry name" value="RraA_family"/>
    <property type="match status" value="1"/>
</dbReference>
<comment type="caution">
    <text evidence="6">The sequence shown here is derived from an EMBL/GenBank/DDBJ whole genome shotgun (WGS) entry which is preliminary data.</text>
</comment>
<accession>A0A8J2YKY0</accession>
<comment type="cofactor">
    <cofactor evidence="1">
        <name>a divalent metal cation</name>
        <dbReference type="ChEBI" id="CHEBI:60240"/>
    </cofactor>
</comment>
<feature type="binding site" evidence="5">
    <location>
        <position position="20"/>
    </location>
    <ligand>
        <name>substrate</name>
    </ligand>
</feature>
<dbReference type="AlphaFoldDB" id="A0A8J2YKY0"/>
<organism evidence="6 7">
    <name type="scientific">Agaricicola taiwanensis</name>
    <dbReference type="NCBI Taxonomy" id="591372"/>
    <lineage>
        <taxon>Bacteria</taxon>
        <taxon>Pseudomonadati</taxon>
        <taxon>Pseudomonadota</taxon>
        <taxon>Alphaproteobacteria</taxon>
        <taxon>Rhodobacterales</taxon>
        <taxon>Paracoccaceae</taxon>
        <taxon>Agaricicola</taxon>
    </lineage>
</organism>
<dbReference type="PANTHER" id="PTHR33254:SF4">
    <property type="entry name" value="4-HYDROXY-4-METHYL-2-OXOGLUTARATE ALDOLASE 3-RELATED"/>
    <property type="match status" value="1"/>
</dbReference>
<dbReference type="GO" id="GO:0046872">
    <property type="term" value="F:metal ion binding"/>
    <property type="evidence" value="ECO:0007669"/>
    <property type="project" value="UniProtKB-KW"/>
</dbReference>
<gene>
    <name evidence="6" type="ORF">GCM10007276_28500</name>
</gene>
<keyword evidence="5" id="KW-0479">Metal-binding</keyword>
<keyword evidence="5" id="KW-0460">Magnesium</keyword>
<evidence type="ECO:0000256" key="1">
    <source>
        <dbReference type="ARBA" id="ARBA00001968"/>
    </source>
</evidence>
<keyword evidence="7" id="KW-1185">Reference proteome</keyword>
<comment type="cofactor">
    <cofactor evidence="5">
        <name>Mg(2+)</name>
        <dbReference type="ChEBI" id="CHEBI:18420"/>
    </cofactor>
</comment>
<evidence type="ECO:0000256" key="3">
    <source>
        <dbReference type="ARBA" id="ARBA00029596"/>
    </source>
</evidence>
<reference evidence="6" key="1">
    <citation type="journal article" date="2014" name="Int. J. Syst. Evol. Microbiol.">
        <title>Complete genome sequence of Corynebacterium casei LMG S-19264T (=DSM 44701T), isolated from a smear-ripened cheese.</title>
        <authorList>
            <consortium name="US DOE Joint Genome Institute (JGI-PGF)"/>
            <person name="Walter F."/>
            <person name="Albersmeier A."/>
            <person name="Kalinowski J."/>
            <person name="Ruckert C."/>
        </authorList>
    </citation>
    <scope>NUCLEOTIDE SEQUENCE</scope>
    <source>
        <strain evidence="6">CCM 7684</strain>
    </source>
</reference>
<dbReference type="InterPro" id="IPR036704">
    <property type="entry name" value="RraA/RraA-like_sf"/>
</dbReference>
<sequence length="114" mass="12107">MLNIAIERKLAGLVIDGAIRDVATIRQTDLPCYARGITHRGPYKDGPGEINVPACVGGMVIEPGDIVVGDDDGVVAFPQSSAASLLEAVRAQENREADIIQSIREGRYLGAYGK</sequence>
<protein>
    <recommendedName>
        <fullName evidence="2">Putative 4-hydroxy-4-methyl-2-oxoglutarate aldolase</fullName>
    </recommendedName>
    <alternativeName>
        <fullName evidence="3">Regulator of ribonuclease activity homolog</fullName>
    </alternativeName>
    <alternativeName>
        <fullName evidence="4">RraA-like protein</fullName>
    </alternativeName>
</protein>
<evidence type="ECO:0000256" key="5">
    <source>
        <dbReference type="PIRSR" id="PIRSR605493-1"/>
    </source>
</evidence>
<dbReference type="EMBL" id="BMCP01000003">
    <property type="protein sequence ID" value="GGE49656.1"/>
    <property type="molecule type" value="Genomic_DNA"/>
</dbReference>
<evidence type="ECO:0000256" key="2">
    <source>
        <dbReference type="ARBA" id="ARBA00016549"/>
    </source>
</evidence>
<proteinExistence type="predicted"/>
<dbReference type="Pfam" id="PF03737">
    <property type="entry name" value="RraA-like"/>
    <property type="match status" value="1"/>
</dbReference>
<dbReference type="SUPFAM" id="SSF89562">
    <property type="entry name" value="RraA-like"/>
    <property type="match status" value="1"/>
</dbReference>
<feature type="binding site" evidence="5">
    <location>
        <position position="21"/>
    </location>
    <ligand>
        <name>Mg(2+)</name>
        <dbReference type="ChEBI" id="CHEBI:18420"/>
    </ligand>
</feature>
<dbReference type="Gene3D" id="3.50.30.40">
    <property type="entry name" value="Ribonuclease E inhibitor RraA/RraA-like"/>
    <property type="match status" value="1"/>
</dbReference>
<dbReference type="Proteomes" id="UP000602745">
    <property type="component" value="Unassembled WGS sequence"/>
</dbReference>
<dbReference type="InterPro" id="IPR005493">
    <property type="entry name" value="RraA/RraA-like"/>
</dbReference>
<dbReference type="PANTHER" id="PTHR33254">
    <property type="entry name" value="4-HYDROXY-4-METHYL-2-OXOGLUTARATE ALDOLASE 3-RELATED"/>
    <property type="match status" value="1"/>
</dbReference>